<sequence length="106" mass="12140">MPRGWQDPITCPLNRSPRRVCGSLPRAELCVEYQQQTHCGQGQSWRSSQEHSAHWDWLTFLQLFFNLLDENPSPSTNRTVRHPPKCLFVGHTGVSCSGGTPRWVNH</sequence>
<dbReference type="Proteomes" id="UP001497482">
    <property type="component" value="Chromosome 12"/>
</dbReference>
<organism evidence="1 2">
    <name type="scientific">Knipowitschia caucasica</name>
    <name type="common">Caucasian dwarf goby</name>
    <name type="synonym">Pomatoschistus caucasicus</name>
    <dbReference type="NCBI Taxonomy" id="637954"/>
    <lineage>
        <taxon>Eukaryota</taxon>
        <taxon>Metazoa</taxon>
        <taxon>Chordata</taxon>
        <taxon>Craniata</taxon>
        <taxon>Vertebrata</taxon>
        <taxon>Euteleostomi</taxon>
        <taxon>Actinopterygii</taxon>
        <taxon>Neopterygii</taxon>
        <taxon>Teleostei</taxon>
        <taxon>Neoteleostei</taxon>
        <taxon>Acanthomorphata</taxon>
        <taxon>Gobiaria</taxon>
        <taxon>Gobiiformes</taxon>
        <taxon>Gobioidei</taxon>
        <taxon>Gobiidae</taxon>
        <taxon>Gobiinae</taxon>
        <taxon>Knipowitschia</taxon>
    </lineage>
</organism>
<evidence type="ECO:0000313" key="1">
    <source>
        <dbReference type="EMBL" id="CAL1575869.1"/>
    </source>
</evidence>
<dbReference type="EMBL" id="OZ035834">
    <property type="protein sequence ID" value="CAL1575869.1"/>
    <property type="molecule type" value="Genomic_DNA"/>
</dbReference>
<name>A0AAV2JL03_KNICA</name>
<gene>
    <name evidence="1" type="ORF">KC01_LOCUS7348</name>
</gene>
<dbReference type="AlphaFoldDB" id="A0AAV2JL03"/>
<evidence type="ECO:0000313" key="2">
    <source>
        <dbReference type="Proteomes" id="UP001497482"/>
    </source>
</evidence>
<accession>A0AAV2JL03</accession>
<reference evidence="1 2" key="1">
    <citation type="submission" date="2024-04" db="EMBL/GenBank/DDBJ databases">
        <authorList>
            <person name="Waldvogel A.-M."/>
            <person name="Schoenle A."/>
        </authorList>
    </citation>
    <scope>NUCLEOTIDE SEQUENCE [LARGE SCALE GENOMIC DNA]</scope>
</reference>
<protein>
    <submittedName>
        <fullName evidence="1">Uncharacterized protein</fullName>
    </submittedName>
</protein>
<proteinExistence type="predicted"/>
<keyword evidence="2" id="KW-1185">Reference proteome</keyword>